<keyword evidence="1" id="KW-0812">Transmembrane</keyword>
<keyword evidence="1" id="KW-0472">Membrane</keyword>
<dbReference type="EMBL" id="JAPFQN010000013">
    <property type="protein sequence ID" value="MCX2746032.1"/>
    <property type="molecule type" value="Genomic_DNA"/>
</dbReference>
<accession>A0ABT3RXU6</accession>
<proteinExistence type="predicted"/>
<feature type="transmembrane region" description="Helical" evidence="1">
    <location>
        <begin position="66"/>
        <end position="99"/>
    </location>
</feature>
<evidence type="ECO:0000313" key="3">
    <source>
        <dbReference type="Proteomes" id="UP001209885"/>
    </source>
</evidence>
<dbReference type="RefSeq" id="WP_266058699.1">
    <property type="nucleotide sequence ID" value="NZ_JAPFQN010000013.1"/>
</dbReference>
<gene>
    <name evidence="2" type="ORF">OO013_19285</name>
</gene>
<sequence length="104" mass="12039">MKLFSKVTGLVFTGLLMIYSIVFEWDKANVAINYTLIILMIITLFIIFNLGLLSSKNIFFSFLRKNIFIGIIFFLFLTGAIYLSEYFLGVYLFNLFLLIGLSHK</sequence>
<keyword evidence="1" id="KW-1133">Transmembrane helix</keyword>
<feature type="transmembrane region" description="Helical" evidence="1">
    <location>
        <begin position="31"/>
        <end position="54"/>
    </location>
</feature>
<keyword evidence="3" id="KW-1185">Reference proteome</keyword>
<evidence type="ECO:0000256" key="1">
    <source>
        <dbReference type="SAM" id="Phobius"/>
    </source>
</evidence>
<feature type="transmembrane region" description="Helical" evidence="1">
    <location>
        <begin position="7"/>
        <end position="25"/>
    </location>
</feature>
<dbReference type="Proteomes" id="UP001209885">
    <property type="component" value="Unassembled WGS sequence"/>
</dbReference>
<evidence type="ECO:0000313" key="2">
    <source>
        <dbReference type="EMBL" id="MCX2746032.1"/>
    </source>
</evidence>
<name>A0ABT3RXU6_9BACT</name>
<organism evidence="2 3">
    <name type="scientific">Mangrovivirga halotolerans</name>
    <dbReference type="NCBI Taxonomy" id="2993936"/>
    <lineage>
        <taxon>Bacteria</taxon>
        <taxon>Pseudomonadati</taxon>
        <taxon>Bacteroidota</taxon>
        <taxon>Cytophagia</taxon>
        <taxon>Cytophagales</taxon>
        <taxon>Mangrovivirgaceae</taxon>
        <taxon>Mangrovivirga</taxon>
    </lineage>
</organism>
<protein>
    <submittedName>
        <fullName evidence="2">Uncharacterized protein</fullName>
    </submittedName>
</protein>
<comment type="caution">
    <text evidence="2">The sequence shown here is derived from an EMBL/GenBank/DDBJ whole genome shotgun (WGS) entry which is preliminary data.</text>
</comment>
<reference evidence="2 3" key="1">
    <citation type="submission" date="2022-11" db="EMBL/GenBank/DDBJ databases">
        <title>The characterization of three novel Bacteroidetes species and genomic analysis of their roles in tidal elemental geochemical cycles.</title>
        <authorList>
            <person name="Ma K."/>
        </authorList>
    </citation>
    <scope>NUCLEOTIDE SEQUENCE [LARGE SCALE GENOMIC DNA]</scope>
    <source>
        <strain evidence="2 3">M17</strain>
    </source>
</reference>